<gene>
    <name evidence="2" type="ORF">N7E81_18255</name>
</gene>
<evidence type="ECO:0000259" key="1">
    <source>
        <dbReference type="Pfam" id="PF00144"/>
    </source>
</evidence>
<dbReference type="InterPro" id="IPR012338">
    <property type="entry name" value="Beta-lactam/transpept-like"/>
</dbReference>
<organism evidence="2 3">
    <name type="scientific">Reichenbachiella carrageenanivorans</name>
    <dbReference type="NCBI Taxonomy" id="2979869"/>
    <lineage>
        <taxon>Bacteria</taxon>
        <taxon>Pseudomonadati</taxon>
        <taxon>Bacteroidota</taxon>
        <taxon>Cytophagia</taxon>
        <taxon>Cytophagales</taxon>
        <taxon>Reichenbachiellaceae</taxon>
        <taxon>Reichenbachiella</taxon>
    </lineage>
</organism>
<dbReference type="PANTHER" id="PTHR43283:SF7">
    <property type="entry name" value="BETA-LACTAMASE-RELATED DOMAIN-CONTAINING PROTEIN"/>
    <property type="match status" value="1"/>
</dbReference>
<name>A0ABY6D038_9BACT</name>
<evidence type="ECO:0000313" key="3">
    <source>
        <dbReference type="Proteomes" id="UP001062165"/>
    </source>
</evidence>
<dbReference type="Proteomes" id="UP001062165">
    <property type="component" value="Chromosome"/>
</dbReference>
<protein>
    <submittedName>
        <fullName evidence="2">Beta-lactamase family protein</fullName>
    </submittedName>
</protein>
<accession>A0ABY6D038</accession>
<dbReference type="RefSeq" id="WP_263051042.1">
    <property type="nucleotide sequence ID" value="NZ_CP106735.1"/>
</dbReference>
<evidence type="ECO:0000313" key="2">
    <source>
        <dbReference type="EMBL" id="UXX79299.1"/>
    </source>
</evidence>
<dbReference type="InterPro" id="IPR001466">
    <property type="entry name" value="Beta-lactam-related"/>
</dbReference>
<dbReference type="PANTHER" id="PTHR43283">
    <property type="entry name" value="BETA-LACTAMASE-RELATED"/>
    <property type="match status" value="1"/>
</dbReference>
<dbReference type="Gene3D" id="3.40.710.10">
    <property type="entry name" value="DD-peptidase/beta-lactamase superfamily"/>
    <property type="match status" value="1"/>
</dbReference>
<feature type="domain" description="Beta-lactamase-related" evidence="1">
    <location>
        <begin position="63"/>
        <end position="337"/>
    </location>
</feature>
<dbReference type="EMBL" id="CP106735">
    <property type="protein sequence ID" value="UXX79299.1"/>
    <property type="molecule type" value="Genomic_DNA"/>
</dbReference>
<keyword evidence="3" id="KW-1185">Reference proteome</keyword>
<sequence length="363" mass="41291">MTRNLTLSIVIALVSTSCYYNDVIPPNQNVWPIAHPEHMEMESELLLQMDSVLKGNTLEGITSVVVIKDGHLVFENYYFGYDRRTLFPLGGLSSSLVNLALGRAIDMGLIDSVQDSIYKYFPEYVQLFEDSPLKKNITFENLMTMKAGLSWNEIGSTFDRNQSDITQILISEDWVEYLLSKPVDVLPGRRFTYNSAMAILIASAIDSQYEAGYQVFWEKEVLSQMGVTHSELAIEGGNINPAWGISMTTLDLAKIGYLYLHQGNWFGQQLINREYAISSVVPQVSVDFINQYGWMWWQYASRNNFLYMLDENDVFFATGNGDQRLYVVPHLDLVVAITGSDEIIDFSIPASFIFRDYILLAMQ</sequence>
<reference evidence="2" key="1">
    <citation type="submission" date="2022-10" db="EMBL/GenBank/DDBJ databases">
        <title>Comparative genomics and taxonomic characterization of three novel marine species of genus Reichenbachiella exhibiting antioxidant and polysaccharide degradation activities.</title>
        <authorList>
            <person name="Muhammad N."/>
            <person name="Lee Y.-J."/>
            <person name="Ko J."/>
            <person name="Kim S.-G."/>
        </authorList>
    </citation>
    <scope>NUCLEOTIDE SEQUENCE</scope>
    <source>
        <strain evidence="2">Wsw4-B4</strain>
    </source>
</reference>
<dbReference type="SUPFAM" id="SSF56601">
    <property type="entry name" value="beta-lactamase/transpeptidase-like"/>
    <property type="match status" value="1"/>
</dbReference>
<dbReference type="PROSITE" id="PS51257">
    <property type="entry name" value="PROKAR_LIPOPROTEIN"/>
    <property type="match status" value="1"/>
</dbReference>
<dbReference type="Pfam" id="PF00144">
    <property type="entry name" value="Beta-lactamase"/>
    <property type="match status" value="1"/>
</dbReference>
<dbReference type="InterPro" id="IPR050789">
    <property type="entry name" value="Diverse_Enzym_Activities"/>
</dbReference>
<proteinExistence type="predicted"/>